<gene>
    <name evidence="1" type="ORF">DKT77_08325</name>
</gene>
<comment type="caution">
    <text evidence="1">The sequence shown here is derived from an EMBL/GenBank/DDBJ whole genome shotgun (WGS) entry which is preliminary data.</text>
</comment>
<dbReference type="Proteomes" id="UP000245680">
    <property type="component" value="Unassembled WGS sequence"/>
</dbReference>
<dbReference type="EMBL" id="QGKU01000031">
    <property type="protein sequence ID" value="PWR02944.1"/>
    <property type="molecule type" value="Genomic_DNA"/>
</dbReference>
<accession>A0A2V2LHE7</accession>
<dbReference type="AlphaFoldDB" id="A0A2V2LHE7"/>
<keyword evidence="2" id="KW-1185">Reference proteome</keyword>
<dbReference type="RefSeq" id="WP_109811250.1">
    <property type="nucleotide sequence ID" value="NZ_QGKU01000031.1"/>
</dbReference>
<evidence type="ECO:0000313" key="1">
    <source>
        <dbReference type="EMBL" id="PWR02944.1"/>
    </source>
</evidence>
<dbReference type="OrthoDB" id="4405067at2"/>
<protein>
    <submittedName>
        <fullName evidence="1">Uncharacterized protein</fullName>
    </submittedName>
</protein>
<reference evidence="1 2" key="1">
    <citation type="submission" date="2018-05" db="EMBL/GenBank/DDBJ databases">
        <title>Rhodobacteraceae gen. nov., sp. nov. isolated from sea water.</title>
        <authorList>
            <person name="Ren Y."/>
        </authorList>
    </citation>
    <scope>NUCLEOTIDE SEQUENCE [LARGE SCALE GENOMIC DNA]</scope>
    <source>
        <strain evidence="1 2">TG-679</strain>
    </source>
</reference>
<name>A0A2V2LHE7_9RHOB</name>
<sequence>MACNVTLDALAGLRLPASAPVLREHVVPEADRTADYLAKYDRHTLIYDALHDPACGTVTLVAPRLLNLWPLLRRGLRLDGKPVRRLRRRVFPKCEIVTFRAGSGPLPLSVAGIPGSLVPRCAPTAAFAGTNAVVTMSRNNPLDWITDWLRFHVRAQHVETLVFYDNGSDAYGMPALADAVSAVAGLRAAYLVSVPFPYGPVLGGGAARVKPNFMQTAMLNHARLGPLGRARAVLNADIDELIQPMGHTVVFDAACAAWHGTVNIGGEFVFPHPPGTMPVPQKAHVARAVPPAVSTRKWCATPRGVLSRMGWFVHQVGGEPFKLVPESRAFRLVHCRAANPNWATGHAAASPATVRVDPALREMMDTYLHDE</sequence>
<organism evidence="1 2">
    <name type="scientific">Meridianimarinicoccus roseus</name>
    <dbReference type="NCBI Taxonomy" id="2072018"/>
    <lineage>
        <taxon>Bacteria</taxon>
        <taxon>Pseudomonadati</taxon>
        <taxon>Pseudomonadota</taxon>
        <taxon>Alphaproteobacteria</taxon>
        <taxon>Rhodobacterales</taxon>
        <taxon>Paracoccaceae</taxon>
        <taxon>Meridianimarinicoccus</taxon>
    </lineage>
</organism>
<proteinExistence type="predicted"/>
<evidence type="ECO:0000313" key="2">
    <source>
        <dbReference type="Proteomes" id="UP000245680"/>
    </source>
</evidence>